<keyword evidence="3" id="KW-1185">Reference proteome</keyword>
<organism evidence="2 3">
    <name type="scientific">Orbilia javanica</name>
    <dbReference type="NCBI Taxonomy" id="47235"/>
    <lineage>
        <taxon>Eukaryota</taxon>
        <taxon>Fungi</taxon>
        <taxon>Dikarya</taxon>
        <taxon>Ascomycota</taxon>
        <taxon>Pezizomycotina</taxon>
        <taxon>Orbiliomycetes</taxon>
        <taxon>Orbiliales</taxon>
        <taxon>Orbiliaceae</taxon>
        <taxon>Orbilia</taxon>
    </lineage>
</organism>
<proteinExistence type="predicted"/>
<reference evidence="2 3" key="1">
    <citation type="submission" date="2019-10" db="EMBL/GenBank/DDBJ databases">
        <authorList>
            <person name="Palmer J.M."/>
        </authorList>
    </citation>
    <scope>NUCLEOTIDE SEQUENCE [LARGE SCALE GENOMIC DNA]</scope>
    <source>
        <strain evidence="2 3">TWF718</strain>
    </source>
</reference>
<dbReference type="AlphaFoldDB" id="A0AAN8MYK6"/>
<feature type="compositionally biased region" description="Polar residues" evidence="1">
    <location>
        <begin position="1"/>
        <end position="16"/>
    </location>
</feature>
<sequence length="91" mass="9969">MATSTTYEVSSPTAESPMSYEKKVEEPTVLETQPTFPPEGTTENSGAGCCGCHGCWKWVLTYLFCQCACIGFCVDLAAEWDWDCDCLNCCS</sequence>
<evidence type="ECO:0000313" key="3">
    <source>
        <dbReference type="Proteomes" id="UP001313282"/>
    </source>
</evidence>
<feature type="region of interest" description="Disordered" evidence="1">
    <location>
        <begin position="1"/>
        <end position="44"/>
    </location>
</feature>
<evidence type="ECO:0000256" key="1">
    <source>
        <dbReference type="SAM" id="MobiDB-lite"/>
    </source>
</evidence>
<accession>A0AAN8MYK6</accession>
<dbReference type="EMBL" id="JAVHNR010000006">
    <property type="protein sequence ID" value="KAK6339384.1"/>
    <property type="molecule type" value="Genomic_DNA"/>
</dbReference>
<dbReference type="Proteomes" id="UP001313282">
    <property type="component" value="Unassembled WGS sequence"/>
</dbReference>
<name>A0AAN8MYK6_9PEZI</name>
<evidence type="ECO:0000313" key="2">
    <source>
        <dbReference type="EMBL" id="KAK6339384.1"/>
    </source>
</evidence>
<gene>
    <name evidence="2" type="ORF">TWF718_008803</name>
</gene>
<protein>
    <submittedName>
        <fullName evidence="2">Uncharacterized protein</fullName>
    </submittedName>
</protein>
<comment type="caution">
    <text evidence="2">The sequence shown here is derived from an EMBL/GenBank/DDBJ whole genome shotgun (WGS) entry which is preliminary data.</text>
</comment>